<evidence type="ECO:0000256" key="14">
    <source>
        <dbReference type="PROSITE-ProRule" id="PRU00169"/>
    </source>
</evidence>
<organism evidence="21 22">
    <name type="scientific">Sunxiuqinia dokdonensis</name>
    <dbReference type="NCBI Taxonomy" id="1409788"/>
    <lineage>
        <taxon>Bacteria</taxon>
        <taxon>Pseudomonadati</taxon>
        <taxon>Bacteroidota</taxon>
        <taxon>Bacteroidia</taxon>
        <taxon>Marinilabiliales</taxon>
        <taxon>Prolixibacteraceae</taxon>
        <taxon>Sunxiuqinia</taxon>
    </lineage>
</organism>
<dbReference type="Gene3D" id="1.10.287.130">
    <property type="match status" value="1"/>
</dbReference>
<evidence type="ECO:0000256" key="13">
    <source>
        <dbReference type="PROSITE-ProRule" id="PRU00110"/>
    </source>
</evidence>
<dbReference type="PATRIC" id="fig|1409788.3.peg.3392"/>
<evidence type="ECO:0000256" key="15">
    <source>
        <dbReference type="SAM" id="Coils"/>
    </source>
</evidence>
<evidence type="ECO:0000256" key="2">
    <source>
        <dbReference type="ARBA" id="ARBA00004429"/>
    </source>
</evidence>
<evidence type="ECO:0000256" key="10">
    <source>
        <dbReference type="ARBA" id="ARBA00022840"/>
    </source>
</evidence>
<keyword evidence="15" id="KW-0175">Coiled coil</keyword>
<dbReference type="InterPro" id="IPR005467">
    <property type="entry name" value="His_kinase_dom"/>
</dbReference>
<keyword evidence="5" id="KW-0997">Cell inner membrane</keyword>
<keyword evidence="11 17" id="KW-1133">Transmembrane helix</keyword>
<evidence type="ECO:0000256" key="1">
    <source>
        <dbReference type="ARBA" id="ARBA00000085"/>
    </source>
</evidence>
<feature type="transmembrane region" description="Helical" evidence="17">
    <location>
        <begin position="279"/>
        <end position="301"/>
    </location>
</feature>
<comment type="catalytic activity">
    <reaction evidence="1">
        <text>ATP + protein L-histidine = ADP + protein N-phospho-L-histidine.</text>
        <dbReference type="EC" id="2.7.13.3"/>
    </reaction>
</comment>
<dbReference type="PROSITE" id="PS50109">
    <property type="entry name" value="HIS_KIN"/>
    <property type="match status" value="1"/>
</dbReference>
<dbReference type="InterPro" id="IPR003661">
    <property type="entry name" value="HisK_dim/P_dom"/>
</dbReference>
<evidence type="ECO:0000259" key="19">
    <source>
        <dbReference type="PROSITE" id="PS50110"/>
    </source>
</evidence>
<dbReference type="SMART" id="SM00388">
    <property type="entry name" value="HisKA"/>
    <property type="match status" value="1"/>
</dbReference>
<evidence type="ECO:0000256" key="17">
    <source>
        <dbReference type="SAM" id="Phobius"/>
    </source>
</evidence>
<dbReference type="InterPro" id="IPR001789">
    <property type="entry name" value="Sig_transdc_resp-reg_receiver"/>
</dbReference>
<keyword evidence="10" id="KW-0547">Nucleotide-binding</keyword>
<feature type="coiled-coil region" evidence="15">
    <location>
        <begin position="200"/>
        <end position="259"/>
    </location>
</feature>
<feature type="modified residue" description="Phosphohistidine" evidence="13">
    <location>
        <position position="762"/>
    </location>
</feature>
<feature type="modified residue" description="4-aspartylphosphate" evidence="14">
    <location>
        <position position="626"/>
    </location>
</feature>
<dbReference type="SMART" id="SM00448">
    <property type="entry name" value="REC"/>
    <property type="match status" value="1"/>
</dbReference>
<evidence type="ECO:0000259" key="18">
    <source>
        <dbReference type="PROSITE" id="PS50109"/>
    </source>
</evidence>
<dbReference type="CDD" id="cd17546">
    <property type="entry name" value="REC_hyHK_CKI1_RcsC-like"/>
    <property type="match status" value="1"/>
</dbReference>
<evidence type="ECO:0000256" key="3">
    <source>
        <dbReference type="ARBA" id="ARBA00012438"/>
    </source>
</evidence>
<dbReference type="PRINTS" id="PR00344">
    <property type="entry name" value="BCTRLSENSOR"/>
</dbReference>
<name>A0A0L8V633_9BACT</name>
<feature type="region of interest" description="Disordered" evidence="16">
    <location>
        <begin position="691"/>
        <end position="715"/>
    </location>
</feature>
<dbReference type="EMBL" id="LGIA01000176">
    <property type="protein sequence ID" value="KOH43813.1"/>
    <property type="molecule type" value="Genomic_DNA"/>
</dbReference>
<comment type="caution">
    <text evidence="21">The sequence shown here is derived from an EMBL/GenBank/DDBJ whole genome shotgun (WGS) entry which is preliminary data.</text>
</comment>
<dbReference type="Pfam" id="PF00512">
    <property type="entry name" value="HisKA"/>
    <property type="match status" value="1"/>
</dbReference>
<evidence type="ECO:0000313" key="21">
    <source>
        <dbReference type="EMBL" id="KOH43813.1"/>
    </source>
</evidence>
<dbReference type="Gene3D" id="3.30.565.10">
    <property type="entry name" value="Histidine kinase-like ATPase, C-terminal domain"/>
    <property type="match status" value="1"/>
</dbReference>
<evidence type="ECO:0000256" key="16">
    <source>
        <dbReference type="SAM" id="MobiDB-lite"/>
    </source>
</evidence>
<proteinExistence type="predicted"/>
<accession>A0A0L8V633</accession>
<evidence type="ECO:0000259" key="20">
    <source>
        <dbReference type="PROSITE" id="PS50894"/>
    </source>
</evidence>
<dbReference type="SUPFAM" id="SSF52172">
    <property type="entry name" value="CheY-like"/>
    <property type="match status" value="1"/>
</dbReference>
<keyword evidence="8 17" id="KW-0812">Transmembrane</keyword>
<feature type="transmembrane region" description="Helical" evidence="17">
    <location>
        <begin position="12"/>
        <end position="32"/>
    </location>
</feature>
<dbReference type="Proteomes" id="UP000036958">
    <property type="component" value="Unassembled WGS sequence"/>
</dbReference>
<dbReference type="SUPFAM" id="SSF47384">
    <property type="entry name" value="Homodimeric domain of signal transducing histidine kinase"/>
    <property type="match status" value="1"/>
</dbReference>
<dbReference type="Gene3D" id="3.40.50.2300">
    <property type="match status" value="1"/>
</dbReference>
<feature type="compositionally biased region" description="Polar residues" evidence="16">
    <location>
        <begin position="703"/>
        <end position="712"/>
    </location>
</feature>
<dbReference type="InterPro" id="IPR003594">
    <property type="entry name" value="HATPase_dom"/>
</dbReference>
<comment type="subcellular location">
    <subcellularLocation>
        <location evidence="2">Cell inner membrane</location>
        <topology evidence="2">Multi-pass membrane protein</topology>
    </subcellularLocation>
</comment>
<dbReference type="EC" id="2.7.13.3" evidence="3"/>
<gene>
    <name evidence="21" type="ORF">NC99_33090</name>
</gene>
<dbReference type="GO" id="GO:0005886">
    <property type="term" value="C:plasma membrane"/>
    <property type="evidence" value="ECO:0007669"/>
    <property type="project" value="UniProtKB-SubCell"/>
</dbReference>
<keyword evidence="12 17" id="KW-0472">Membrane</keyword>
<evidence type="ECO:0000313" key="22">
    <source>
        <dbReference type="Proteomes" id="UP000036958"/>
    </source>
</evidence>
<dbReference type="STRING" id="1409788.NC99_33090"/>
<dbReference type="InterPro" id="IPR004358">
    <property type="entry name" value="Sig_transdc_His_kin-like_C"/>
</dbReference>
<dbReference type="CDD" id="cd00082">
    <property type="entry name" value="HisKA"/>
    <property type="match status" value="1"/>
</dbReference>
<evidence type="ECO:0000256" key="5">
    <source>
        <dbReference type="ARBA" id="ARBA00022519"/>
    </source>
</evidence>
<evidence type="ECO:0000256" key="6">
    <source>
        <dbReference type="ARBA" id="ARBA00022553"/>
    </source>
</evidence>
<keyword evidence="7 21" id="KW-0808">Transferase</keyword>
<dbReference type="SMART" id="SM00387">
    <property type="entry name" value="HATPase_c"/>
    <property type="match status" value="1"/>
</dbReference>
<evidence type="ECO:0000256" key="4">
    <source>
        <dbReference type="ARBA" id="ARBA00022475"/>
    </source>
</evidence>
<dbReference type="PROSITE" id="PS50110">
    <property type="entry name" value="RESPONSE_REGULATORY"/>
    <property type="match status" value="1"/>
</dbReference>
<dbReference type="RefSeq" id="WP_053185431.1">
    <property type="nucleotide sequence ID" value="NZ_LGIA01000176.1"/>
</dbReference>
<keyword evidence="22" id="KW-1185">Reference proteome</keyword>
<dbReference type="CDD" id="cd16922">
    <property type="entry name" value="HATPase_EvgS-ArcB-TorS-like"/>
    <property type="match status" value="1"/>
</dbReference>
<keyword evidence="9 21" id="KW-0418">Kinase</keyword>
<evidence type="ECO:0000256" key="11">
    <source>
        <dbReference type="ARBA" id="ARBA00022989"/>
    </source>
</evidence>
<dbReference type="AlphaFoldDB" id="A0A0L8V633"/>
<evidence type="ECO:0000256" key="8">
    <source>
        <dbReference type="ARBA" id="ARBA00022692"/>
    </source>
</evidence>
<dbReference type="InterPro" id="IPR007891">
    <property type="entry name" value="CHASE3"/>
</dbReference>
<dbReference type="SUPFAM" id="SSF47226">
    <property type="entry name" value="Histidine-containing phosphotransfer domain, HPT domain"/>
    <property type="match status" value="1"/>
</dbReference>
<dbReference type="PANTHER" id="PTHR43047">
    <property type="entry name" value="TWO-COMPONENT HISTIDINE PROTEIN KINASE"/>
    <property type="match status" value="1"/>
</dbReference>
<feature type="domain" description="Response regulatory" evidence="19">
    <location>
        <begin position="577"/>
        <end position="691"/>
    </location>
</feature>
<dbReference type="PROSITE" id="PS50894">
    <property type="entry name" value="HPT"/>
    <property type="match status" value="1"/>
</dbReference>
<reference evidence="22" key="1">
    <citation type="submission" date="2015-07" db="EMBL/GenBank/DDBJ databases">
        <title>Genome sequencing of Sunxiuqinia dokdonensis strain SK.</title>
        <authorList>
            <person name="Ahn S."/>
            <person name="Kim B.-C."/>
        </authorList>
    </citation>
    <scope>NUCLEOTIDE SEQUENCE [LARGE SCALE GENOMIC DNA]</scope>
    <source>
        <strain evidence="22">SK</strain>
    </source>
</reference>
<dbReference type="Pfam" id="PF00072">
    <property type="entry name" value="Response_reg"/>
    <property type="match status" value="1"/>
</dbReference>
<feature type="domain" description="Histidine kinase" evidence="18">
    <location>
        <begin position="331"/>
        <end position="553"/>
    </location>
</feature>
<dbReference type="GO" id="GO:0000155">
    <property type="term" value="F:phosphorelay sensor kinase activity"/>
    <property type="evidence" value="ECO:0007669"/>
    <property type="project" value="InterPro"/>
</dbReference>
<dbReference type="OrthoDB" id="1046984at2"/>
<dbReference type="Pfam" id="PF05227">
    <property type="entry name" value="CHASE3"/>
    <property type="match status" value="1"/>
</dbReference>
<dbReference type="InterPro" id="IPR036641">
    <property type="entry name" value="HPT_dom_sf"/>
</dbReference>
<dbReference type="PANTHER" id="PTHR43047:SF64">
    <property type="entry name" value="HISTIDINE KINASE CONTAINING CHEY-HOMOLOGOUS RECEIVER DOMAIN AND PAS DOMAIN-RELATED"/>
    <property type="match status" value="1"/>
</dbReference>
<sequence length="822" mass="93187">MKRVKIEFQVTLLTALIVGAVIFSGFLVYQSLSQIVNSIHKEARPDYKLLLIKDIESGLTEVENTVRLYTLTRDEKYFHPYQQINEAIQERLTALEDYSQISEEEKIQIDSIRSLTSEKLAVWKEILALHASRKEAHESFSELYSRIDSSREVPDTTIVAVTEPQEADPDEKVGLLKRIFGGKKKDKDTLEVEQVQAVVADTNKIEKETIKQEIAEFEQRIKATTETLSVKEKALLEKNIELTELLKSQINELESKEQRQLLVKTQEADRLAAITYKRLALFTIGAVVLLLLVLIIFYRYLNKSRAYQTILREAKTDAEKLARAKELFVATVSHEMRTPINAIYGLTEQLMMKANDAKQKKDLEIIYSSTGHLISLVNDTLDFSKIESQKLQLNKVDFALDQLLEEVITLNKGNAKAKQLKLELDTKNLPPMVLLGDAFRLKQILINLINNAIKFTDSGSVTLKAFQHHQAKSSAVWIEFQVIDTGIGISKENHSMVFDDFVQLETDMTKKQGGAGLGLSIVKKLVDLQGGTIAIDSELNQGTKISFRMPYQKGNPENIALPEAKETSIPRNFENLSILIVDDENFNRYLLKGILEKWNLQVRECVNGQEAVDLCKTTHFDLIFMDVRMPVLDGMEASKQIIAGDKQTKIIALTATSRTDDIDKCEQAGMHNFLSKPFAEKELLQVMQETLAEEKPSPAEPASDTNTHTSIDLSELERMANGNTAFVTEMVEIFIQSSENGVREIQKNLLEKNWGLLREYAHKMAAPAKHIKAMTLYSKIKEMEYEADASQNEQKIARLVQDVEQEVRKANSYLKTLLNGRE</sequence>
<evidence type="ECO:0000256" key="12">
    <source>
        <dbReference type="ARBA" id="ARBA00023136"/>
    </source>
</evidence>
<evidence type="ECO:0000256" key="9">
    <source>
        <dbReference type="ARBA" id="ARBA00022777"/>
    </source>
</evidence>
<evidence type="ECO:0000256" key="7">
    <source>
        <dbReference type="ARBA" id="ARBA00022679"/>
    </source>
</evidence>
<dbReference type="InterPro" id="IPR011006">
    <property type="entry name" value="CheY-like_superfamily"/>
</dbReference>
<dbReference type="InterPro" id="IPR036097">
    <property type="entry name" value="HisK_dim/P_sf"/>
</dbReference>
<dbReference type="Pfam" id="PF02518">
    <property type="entry name" value="HATPase_c"/>
    <property type="match status" value="1"/>
</dbReference>
<protein>
    <recommendedName>
        <fullName evidence="3">histidine kinase</fullName>
        <ecNumber evidence="3">2.7.13.3</ecNumber>
    </recommendedName>
</protein>
<dbReference type="InterPro" id="IPR036890">
    <property type="entry name" value="HATPase_C_sf"/>
</dbReference>
<feature type="domain" description="HPt" evidence="20">
    <location>
        <begin position="723"/>
        <end position="821"/>
    </location>
</feature>
<dbReference type="Gene3D" id="1.20.120.160">
    <property type="entry name" value="HPT domain"/>
    <property type="match status" value="1"/>
</dbReference>
<dbReference type="FunFam" id="3.30.565.10:FF:000010">
    <property type="entry name" value="Sensor histidine kinase RcsC"/>
    <property type="match status" value="1"/>
</dbReference>
<dbReference type="InterPro" id="IPR008207">
    <property type="entry name" value="Sig_transdc_His_kin_Hpt_dom"/>
</dbReference>
<keyword evidence="10" id="KW-0067">ATP-binding</keyword>
<keyword evidence="6 14" id="KW-0597">Phosphoprotein</keyword>
<dbReference type="SUPFAM" id="SSF55874">
    <property type="entry name" value="ATPase domain of HSP90 chaperone/DNA topoisomerase II/histidine kinase"/>
    <property type="match status" value="1"/>
</dbReference>
<keyword evidence="4" id="KW-1003">Cell membrane</keyword>